<keyword evidence="1" id="KW-0677">Repeat</keyword>
<name>A0A494XU27_9BACL</name>
<dbReference type="Proteomes" id="UP000282076">
    <property type="component" value="Unassembled WGS sequence"/>
</dbReference>
<dbReference type="Pfam" id="PF05593">
    <property type="entry name" value="RHS_repeat"/>
    <property type="match status" value="1"/>
</dbReference>
<dbReference type="OrthoDB" id="41445at2"/>
<comment type="caution">
    <text evidence="4">The sequence shown here is derived from an EMBL/GenBank/DDBJ whole genome shotgun (WGS) entry which is preliminary data.</text>
</comment>
<dbReference type="InterPro" id="IPR050708">
    <property type="entry name" value="T6SS_VgrG/RHS"/>
</dbReference>
<dbReference type="InterPro" id="IPR056823">
    <property type="entry name" value="TEN-like_YD-shell"/>
</dbReference>
<dbReference type="PANTHER" id="PTHR32305:SF15">
    <property type="entry name" value="PROTEIN RHSA-RELATED"/>
    <property type="match status" value="1"/>
</dbReference>
<evidence type="ECO:0000313" key="5">
    <source>
        <dbReference type="Proteomes" id="UP000282076"/>
    </source>
</evidence>
<evidence type="ECO:0000256" key="1">
    <source>
        <dbReference type="ARBA" id="ARBA00022737"/>
    </source>
</evidence>
<accession>A0A494XU27</accession>
<proteinExistence type="predicted"/>
<evidence type="ECO:0000259" key="3">
    <source>
        <dbReference type="Pfam" id="PF25023"/>
    </source>
</evidence>
<protein>
    <submittedName>
        <fullName evidence="4">RHS repeat protein</fullName>
    </submittedName>
</protein>
<feature type="signal peptide" evidence="2">
    <location>
        <begin position="1"/>
        <end position="25"/>
    </location>
</feature>
<feature type="domain" description="Teneurin-like YD-shell" evidence="3">
    <location>
        <begin position="1303"/>
        <end position="1676"/>
    </location>
</feature>
<dbReference type="NCBIfam" id="TIGR01643">
    <property type="entry name" value="YD_repeat_2x"/>
    <property type="match status" value="3"/>
</dbReference>
<organism evidence="4 5">
    <name type="scientific">Cohnella endophytica</name>
    <dbReference type="NCBI Taxonomy" id="2419778"/>
    <lineage>
        <taxon>Bacteria</taxon>
        <taxon>Bacillati</taxon>
        <taxon>Bacillota</taxon>
        <taxon>Bacilli</taxon>
        <taxon>Bacillales</taxon>
        <taxon>Paenibacillaceae</taxon>
        <taxon>Cohnella</taxon>
    </lineage>
</organism>
<keyword evidence="5" id="KW-1185">Reference proteome</keyword>
<evidence type="ECO:0000313" key="4">
    <source>
        <dbReference type="EMBL" id="RKP54133.1"/>
    </source>
</evidence>
<dbReference type="Pfam" id="PF25023">
    <property type="entry name" value="TEN_YD-shell"/>
    <property type="match status" value="2"/>
</dbReference>
<feature type="domain" description="Teneurin-like YD-shell" evidence="3">
    <location>
        <begin position="1087"/>
        <end position="1254"/>
    </location>
</feature>
<feature type="chain" id="PRO_5019837662" evidence="2">
    <location>
        <begin position="26"/>
        <end position="1893"/>
    </location>
</feature>
<dbReference type="Gene3D" id="2.180.10.10">
    <property type="entry name" value="RHS repeat-associated core"/>
    <property type="match status" value="2"/>
</dbReference>
<sequence length="1893" mass="213115">MKKMISKTASLLLVFSMLFSNGAWAKDNNQLEKQIEQDIKQTQDPLAIVPPVIQSNSVSGAVYESDWSQKLEKINLKALENIGKRLLKQNQFVYSKKDLEELILGGATEEDIYLSDLLGNEWLTSPRGLIDQKRDNRQTWDEIEASLKTEKESKLKELLRSNPKAEQLFEKRTINTAEKIEILEAANSSNGSILEQSIKSYETNGLRDLDERKNTSIATSSGSPSVIQDDEYEQSVMDPVYTSDGLLEQSISSREQLFAMYTQDTNSIYNGLITQMQINQTTKPQYSDGNGTSEMIDPSSGKLVWKETEINLPGRDGLDLNIGVINQSNYAYTYQMTFGISGNLKKANYLLSRYDLGTGWAFQFPSIQVAEGGYLYYHKGDGAVYRIDFNASNNPDNFTHLIGYQGKDMKLVQDTQGLFNNGQSSSSYYLEYANKKREYFAADGRLLGIVDRYNNTITFQHTDRQTYDDQTNKVISSITDSLGRVITFTYDTTLRDSDSSFNGEKIIVSVKDLNGNVSQTVTYMKSRGNCTFNGNPDGYAPFLWYIQKQDYSLTQFNYHNFQNNKFDYNNSVDSSYAGWVSLHPLQSINDTISYTNYQFEKVTRRLGSSGFGEEYRATSRNNQVKKNYIASGDFNHVNYSYTGDYTGYDPANPYYNPSSFVYATTQTIQSTSLTSGMATTTNFNNQGQVTSTSNRASNGERKVINYVAFDPTYTSMPTAIESREYSSDSDSSPNVLYMSKQYSDWGGVQGETAPLTQVQYNDATIKSKYTTSYTYDPTYYFLKTRSGYQNNNILLKEQYDYYSNGRLKSYSNAKGEVTNYCYEALDSNGLTSNCTDPNSNIVGKINKIKTTQSLGDGKTSISETIFDVTTNYAYPSEIRSYFTTKSTTGENVTQVVKKTMAYTMGTGLLESDTNGNGKVTSYLYDALGRPTQIKYPRFTNANGASYDVVDEISYVNSLVPSGADAENASVNSLLVSSKRKYTQVSNNAMTQLSNQNDYYDGLGFLRYSQQSNNGIAQITQYRLDDLTRAVYAIDPMNNTTTVVYDAWGAQKEAKDTFGNLYVSESNLKLHKGIHYFIAATDIPAYRNNQSLNNLKSSYVEQDFDQWGQLLVNRVYKDWPNQTVPLTELYTYDIAGNLITYTDPKKNLNSEGVTTKYTYDALNRLSEVKDALGQITKYPYNASGQITNTTVQSYESDTPKVISTKSYNEVGGLISKSDPSSNTESYLYNDLGLLQQRTDRNGTLFAYQYDEQNRPTLLTATGAGSVTQQNKSIIGSNGILLDTQEAYNNGVKSSSLTTQIDYLKRITLIEVQGANSSYSSILGISYDKNNRIIQYNILGGASTNFTTQFKYDRLRLDKVQTNGQLALDNTDAGNVKYLYYPNGQIKSLSYPPLTDGSILSTEYVYDNLNRISSMTNKKGTTLLSSYNYTYDNNGNIETISQILINQTTKTNSYTYDKLNRLNSITRWDGTTAAYTYNLKGNRQTLSDTRDLPFNFDETSYQYDLFNTLTSTTKGSVSTTFDYSPDGLRYRKTTGSTIKQYRYNANQEVISEVNSSNVATANYVRGDRLLVKKDVTTNKDYYYLYNGHGDVIQMIDTSGKVVNSYEYDEWGNITQQTEEVANEFKYAGEIYDKETGLYYLRARYYDPSMGRFINEDTYEGQINNPLTLNLYTYVFNNPLRFWDPSGHDAIGQNTNLFNINIKISQAKIDYETAKKNNDKAGMKDASKIAEEQRALAKKTLSLEDQKKVLKSTDLPYLSHTFQDERTKEYTTIGLAANGDVIYEQQKGYTYWYQQNTVNGAQYWNAQLGKMVIGAVVSFASGGGYWAGVGSASAAGLVIPGGNDIGTTTTIIWRTDSNGNSKNYVIDTKGNSSIEVKGSWGRSFWDGTWFEGWFDK</sequence>
<keyword evidence="2" id="KW-0732">Signal</keyword>
<dbReference type="NCBIfam" id="TIGR03696">
    <property type="entry name" value="Rhs_assc_core"/>
    <property type="match status" value="1"/>
</dbReference>
<gene>
    <name evidence="4" type="ORF">D7Z26_12180</name>
</gene>
<dbReference type="PANTHER" id="PTHR32305">
    <property type="match status" value="1"/>
</dbReference>
<evidence type="ECO:0000256" key="2">
    <source>
        <dbReference type="SAM" id="SignalP"/>
    </source>
</evidence>
<dbReference type="InterPro" id="IPR006530">
    <property type="entry name" value="YD"/>
</dbReference>
<dbReference type="InterPro" id="IPR022385">
    <property type="entry name" value="Rhs_assc_core"/>
</dbReference>
<dbReference type="EMBL" id="RBZM01000005">
    <property type="protein sequence ID" value="RKP54133.1"/>
    <property type="molecule type" value="Genomic_DNA"/>
</dbReference>
<dbReference type="InterPro" id="IPR031325">
    <property type="entry name" value="RHS_repeat"/>
</dbReference>
<dbReference type="RefSeq" id="WP_120977239.1">
    <property type="nucleotide sequence ID" value="NZ_RBZM01000005.1"/>
</dbReference>
<reference evidence="4 5" key="1">
    <citation type="submission" date="2018-10" db="EMBL/GenBank/DDBJ databases">
        <title>Cohnella sp. M2MS4P-1, whole genome shotgun sequence.</title>
        <authorList>
            <person name="Tuo L."/>
        </authorList>
    </citation>
    <scope>NUCLEOTIDE SEQUENCE [LARGE SCALE GENOMIC DNA]</scope>
    <source>
        <strain evidence="4 5">M2MS4P-1</strain>
    </source>
</reference>